<keyword evidence="3" id="KW-0408">Iron</keyword>
<evidence type="ECO:0000313" key="7">
    <source>
        <dbReference type="Proteomes" id="UP000627166"/>
    </source>
</evidence>
<evidence type="ECO:0000256" key="1">
    <source>
        <dbReference type="ARBA" id="ARBA00022485"/>
    </source>
</evidence>
<name>A0ABR8YQZ1_9CLOT</name>
<keyword evidence="1" id="KW-0004">4Fe-4S</keyword>
<dbReference type="Pfam" id="PF13237">
    <property type="entry name" value="Fer4_10"/>
    <property type="match status" value="1"/>
</dbReference>
<keyword evidence="4" id="KW-0411">Iron-sulfur</keyword>
<gene>
    <name evidence="6" type="ORF">H9637_05795</name>
</gene>
<reference evidence="6 7" key="1">
    <citation type="submission" date="2020-08" db="EMBL/GenBank/DDBJ databases">
        <title>A Genomic Blueprint of the Chicken Gut Microbiome.</title>
        <authorList>
            <person name="Gilroy R."/>
            <person name="Ravi A."/>
            <person name="Getino M."/>
            <person name="Pursley I."/>
            <person name="Horton D.L."/>
            <person name="Alikhan N.-F."/>
            <person name="Baker D."/>
            <person name="Gharbi K."/>
            <person name="Hall N."/>
            <person name="Watson M."/>
            <person name="Adriaenssens E.M."/>
            <person name="Foster-Nyarko E."/>
            <person name="Jarju S."/>
            <person name="Secka A."/>
            <person name="Antonio M."/>
            <person name="Oren A."/>
            <person name="Chaudhuri R."/>
            <person name="La Ragione R.M."/>
            <person name="Hildebrand F."/>
            <person name="Pallen M.J."/>
        </authorList>
    </citation>
    <scope>NUCLEOTIDE SEQUENCE [LARGE SCALE GENOMIC DNA]</scope>
    <source>
        <strain evidence="6 7">N37</strain>
    </source>
</reference>
<comment type="caution">
    <text evidence="6">The sequence shown here is derived from an EMBL/GenBank/DDBJ whole genome shotgun (WGS) entry which is preliminary data.</text>
</comment>
<evidence type="ECO:0000313" key="6">
    <source>
        <dbReference type="EMBL" id="MBD8046557.1"/>
    </source>
</evidence>
<dbReference type="PROSITE" id="PS51379">
    <property type="entry name" value="4FE4S_FER_2"/>
    <property type="match status" value="2"/>
</dbReference>
<dbReference type="Gene3D" id="3.30.70.20">
    <property type="match status" value="1"/>
</dbReference>
<protein>
    <submittedName>
        <fullName evidence="6">4Fe-4S binding protein</fullName>
    </submittedName>
</protein>
<evidence type="ECO:0000259" key="5">
    <source>
        <dbReference type="PROSITE" id="PS51379"/>
    </source>
</evidence>
<dbReference type="PANTHER" id="PTHR43687">
    <property type="entry name" value="ADENYLYLSULFATE REDUCTASE, BETA SUBUNIT"/>
    <property type="match status" value="1"/>
</dbReference>
<dbReference type="InterPro" id="IPR017896">
    <property type="entry name" value="4Fe4S_Fe-S-bd"/>
</dbReference>
<feature type="domain" description="4Fe-4S ferredoxin-type" evidence="5">
    <location>
        <begin position="30"/>
        <end position="59"/>
    </location>
</feature>
<dbReference type="PROSITE" id="PS00198">
    <property type="entry name" value="4FE4S_FER_1"/>
    <property type="match status" value="1"/>
</dbReference>
<dbReference type="EMBL" id="JACSQB010000040">
    <property type="protein sequence ID" value="MBD8046557.1"/>
    <property type="molecule type" value="Genomic_DNA"/>
</dbReference>
<keyword evidence="2" id="KW-0479">Metal-binding</keyword>
<dbReference type="InterPro" id="IPR050572">
    <property type="entry name" value="Fe-S_Ferredoxin"/>
</dbReference>
<sequence length="62" mass="7112">MIYINEAWCKGCELCIDNCPKKVLGKNNMKTIVIQEEKCIKCGICEDICPDFAINIRRDSDE</sequence>
<feature type="domain" description="4Fe-4S ferredoxin-type" evidence="5">
    <location>
        <begin position="1"/>
        <end position="29"/>
    </location>
</feature>
<dbReference type="Proteomes" id="UP000627166">
    <property type="component" value="Unassembled WGS sequence"/>
</dbReference>
<evidence type="ECO:0000256" key="3">
    <source>
        <dbReference type="ARBA" id="ARBA00023004"/>
    </source>
</evidence>
<evidence type="ECO:0000256" key="2">
    <source>
        <dbReference type="ARBA" id="ARBA00022723"/>
    </source>
</evidence>
<evidence type="ECO:0000256" key="4">
    <source>
        <dbReference type="ARBA" id="ARBA00023014"/>
    </source>
</evidence>
<dbReference type="RefSeq" id="WP_191739529.1">
    <property type="nucleotide sequence ID" value="NZ_JACSQB010000040.1"/>
</dbReference>
<proteinExistence type="predicted"/>
<dbReference type="SUPFAM" id="SSF54862">
    <property type="entry name" value="4Fe-4S ferredoxins"/>
    <property type="match status" value="1"/>
</dbReference>
<dbReference type="InterPro" id="IPR017900">
    <property type="entry name" value="4Fe4S_Fe_S_CS"/>
</dbReference>
<dbReference type="PANTHER" id="PTHR43687:SF4">
    <property type="entry name" value="BLR5484 PROTEIN"/>
    <property type="match status" value="1"/>
</dbReference>
<organism evidence="6 7">
    <name type="scientific">Clostridium faecium</name>
    <dbReference type="NCBI Taxonomy" id="2762223"/>
    <lineage>
        <taxon>Bacteria</taxon>
        <taxon>Bacillati</taxon>
        <taxon>Bacillota</taxon>
        <taxon>Clostridia</taxon>
        <taxon>Eubacteriales</taxon>
        <taxon>Clostridiaceae</taxon>
        <taxon>Clostridium</taxon>
    </lineage>
</organism>
<accession>A0ABR8YQZ1</accession>
<keyword evidence="7" id="KW-1185">Reference proteome</keyword>